<gene>
    <name evidence="3" type="ORF">RPMA_08400</name>
</gene>
<evidence type="ECO:0000313" key="3">
    <source>
        <dbReference type="EMBL" id="QUS38848.1"/>
    </source>
</evidence>
<accession>A0ABX8A5D9</accession>
<organism evidence="3 4">
    <name type="scientific">Tardiphaga alba</name>
    <dbReference type="NCBI Taxonomy" id="340268"/>
    <lineage>
        <taxon>Bacteria</taxon>
        <taxon>Pseudomonadati</taxon>
        <taxon>Pseudomonadota</taxon>
        <taxon>Alphaproteobacteria</taxon>
        <taxon>Hyphomicrobiales</taxon>
        <taxon>Nitrobacteraceae</taxon>
        <taxon>Tardiphaga</taxon>
    </lineage>
</organism>
<feature type="domain" description="HTH cro/C1-type" evidence="2">
    <location>
        <begin position="12"/>
        <end position="66"/>
    </location>
</feature>
<dbReference type="SUPFAM" id="SSF47413">
    <property type="entry name" value="lambda repressor-like DNA-binding domains"/>
    <property type="match status" value="1"/>
</dbReference>
<dbReference type="InterPro" id="IPR001387">
    <property type="entry name" value="Cro/C1-type_HTH"/>
</dbReference>
<keyword evidence="1" id="KW-0238">DNA-binding</keyword>
<evidence type="ECO:0000256" key="1">
    <source>
        <dbReference type="ARBA" id="ARBA00023125"/>
    </source>
</evidence>
<dbReference type="Proteomes" id="UP000682843">
    <property type="component" value="Chromosome"/>
</dbReference>
<name>A0ABX8A5D9_9BRAD</name>
<dbReference type="CDD" id="cd00093">
    <property type="entry name" value="HTH_XRE"/>
    <property type="match status" value="1"/>
</dbReference>
<keyword evidence="4" id="KW-1185">Reference proteome</keyword>
<dbReference type="EMBL" id="CP036498">
    <property type="protein sequence ID" value="QUS38848.1"/>
    <property type="molecule type" value="Genomic_DNA"/>
</dbReference>
<evidence type="ECO:0000259" key="2">
    <source>
        <dbReference type="PROSITE" id="PS50943"/>
    </source>
</evidence>
<sequence length="76" mass="8453">MENSNVAFGKVLASLRQSARLSQEELAERADIHRTYVSQVERGLKSPTLIVLFRLASALETTPSRILKQVEAKVSL</sequence>
<dbReference type="PROSITE" id="PS50943">
    <property type="entry name" value="HTH_CROC1"/>
    <property type="match status" value="1"/>
</dbReference>
<protein>
    <submittedName>
        <fullName evidence="3">XRE family transcriptional regulator</fullName>
    </submittedName>
</protein>
<dbReference type="Pfam" id="PF01381">
    <property type="entry name" value="HTH_3"/>
    <property type="match status" value="1"/>
</dbReference>
<dbReference type="Gene3D" id="1.10.260.40">
    <property type="entry name" value="lambda repressor-like DNA-binding domains"/>
    <property type="match status" value="1"/>
</dbReference>
<dbReference type="InterPro" id="IPR010982">
    <property type="entry name" value="Lambda_DNA-bd_dom_sf"/>
</dbReference>
<dbReference type="RefSeq" id="WP_211912388.1">
    <property type="nucleotide sequence ID" value="NZ_CP036498.1"/>
</dbReference>
<reference evidence="3 4" key="1">
    <citation type="submission" date="2019-02" db="EMBL/GenBank/DDBJ databases">
        <title>Emended description of the genus Rhodopseudomonas and description of Rhodopseudomonas albus sp. nov., a non-phototrophic, heavy-metal-tolerant bacterium isolated from garden soil.</title>
        <authorList>
            <person name="Bao Z."/>
            <person name="Cao W.W."/>
            <person name="Sato Y."/>
            <person name="Nishizawa T."/>
            <person name="Zhao J."/>
            <person name="Guo Y."/>
            <person name="Ohta H."/>
        </authorList>
    </citation>
    <scope>NUCLEOTIDE SEQUENCE [LARGE SCALE GENOMIC DNA]</scope>
    <source>
        <strain evidence="3 4">SK50-23</strain>
    </source>
</reference>
<dbReference type="SMART" id="SM00530">
    <property type="entry name" value="HTH_XRE"/>
    <property type="match status" value="1"/>
</dbReference>
<evidence type="ECO:0000313" key="4">
    <source>
        <dbReference type="Proteomes" id="UP000682843"/>
    </source>
</evidence>
<dbReference type="PANTHER" id="PTHR46797">
    <property type="entry name" value="HTH-TYPE TRANSCRIPTIONAL REGULATOR"/>
    <property type="match status" value="1"/>
</dbReference>
<dbReference type="PANTHER" id="PTHR46797:SF1">
    <property type="entry name" value="METHYLPHOSPHONATE SYNTHASE"/>
    <property type="match status" value="1"/>
</dbReference>
<dbReference type="InterPro" id="IPR050807">
    <property type="entry name" value="TransReg_Diox_bact_type"/>
</dbReference>
<proteinExistence type="predicted"/>